<dbReference type="Gene3D" id="3.30.160.20">
    <property type="match status" value="1"/>
</dbReference>
<proteinExistence type="predicted"/>
<protein>
    <recommendedName>
        <fullName evidence="1">DRBM domain-containing protein</fullName>
    </recommendedName>
</protein>
<dbReference type="CDD" id="cd10845">
    <property type="entry name" value="DSRM_RNAse_III_family"/>
    <property type="match status" value="1"/>
</dbReference>
<dbReference type="AlphaFoldDB" id="X1HFD9"/>
<dbReference type="SMART" id="SM00358">
    <property type="entry name" value="DSRM"/>
    <property type="match status" value="1"/>
</dbReference>
<sequence length="58" mass="6414">LPEYSIIQEIIDGNDSLFEVHVKINGKILGYGKGRNKKEAEEVAAKNAVEALLAECRE</sequence>
<dbReference type="PROSITE" id="PS50137">
    <property type="entry name" value="DS_RBD"/>
    <property type="match status" value="1"/>
</dbReference>
<feature type="non-terminal residue" evidence="2">
    <location>
        <position position="1"/>
    </location>
</feature>
<gene>
    <name evidence="2" type="ORF">S03H2_38384</name>
</gene>
<accession>X1HFD9</accession>
<dbReference type="EMBL" id="BARU01023665">
    <property type="protein sequence ID" value="GAH55785.1"/>
    <property type="molecule type" value="Genomic_DNA"/>
</dbReference>
<dbReference type="InterPro" id="IPR014720">
    <property type="entry name" value="dsRBD_dom"/>
</dbReference>
<dbReference type="SUPFAM" id="SSF54768">
    <property type="entry name" value="dsRNA-binding domain-like"/>
    <property type="match status" value="1"/>
</dbReference>
<feature type="domain" description="DRBM" evidence="1">
    <location>
        <begin position="1"/>
        <end position="54"/>
    </location>
</feature>
<evidence type="ECO:0000313" key="2">
    <source>
        <dbReference type="EMBL" id="GAH55785.1"/>
    </source>
</evidence>
<evidence type="ECO:0000259" key="1">
    <source>
        <dbReference type="PROSITE" id="PS50137"/>
    </source>
</evidence>
<comment type="caution">
    <text evidence="2">The sequence shown here is derived from an EMBL/GenBank/DDBJ whole genome shotgun (WGS) entry which is preliminary data.</text>
</comment>
<reference evidence="2" key="1">
    <citation type="journal article" date="2014" name="Front. Microbiol.">
        <title>High frequency of phylogenetically diverse reductive dehalogenase-homologous genes in deep subseafloor sedimentary metagenomes.</title>
        <authorList>
            <person name="Kawai M."/>
            <person name="Futagami T."/>
            <person name="Toyoda A."/>
            <person name="Takaki Y."/>
            <person name="Nishi S."/>
            <person name="Hori S."/>
            <person name="Arai W."/>
            <person name="Tsubouchi T."/>
            <person name="Morono Y."/>
            <person name="Uchiyama I."/>
            <person name="Ito T."/>
            <person name="Fujiyama A."/>
            <person name="Inagaki F."/>
            <person name="Takami H."/>
        </authorList>
    </citation>
    <scope>NUCLEOTIDE SEQUENCE</scope>
    <source>
        <strain evidence="2">Expedition CK06-06</strain>
    </source>
</reference>
<dbReference type="Pfam" id="PF00035">
    <property type="entry name" value="dsrm"/>
    <property type="match status" value="1"/>
</dbReference>
<organism evidence="2">
    <name type="scientific">marine sediment metagenome</name>
    <dbReference type="NCBI Taxonomy" id="412755"/>
    <lineage>
        <taxon>unclassified sequences</taxon>
        <taxon>metagenomes</taxon>
        <taxon>ecological metagenomes</taxon>
    </lineage>
</organism>
<name>X1HFD9_9ZZZZ</name>